<feature type="region of interest" description="Disordered" evidence="1">
    <location>
        <begin position="59"/>
        <end position="126"/>
    </location>
</feature>
<feature type="region of interest" description="Disordered" evidence="1">
    <location>
        <begin position="478"/>
        <end position="533"/>
    </location>
</feature>
<organism evidence="2 3">
    <name type="scientific">Purpureocillium lilacinum</name>
    <name type="common">Paecilomyces lilacinus</name>
    <dbReference type="NCBI Taxonomy" id="33203"/>
    <lineage>
        <taxon>Eukaryota</taxon>
        <taxon>Fungi</taxon>
        <taxon>Dikarya</taxon>
        <taxon>Ascomycota</taxon>
        <taxon>Pezizomycotina</taxon>
        <taxon>Sordariomycetes</taxon>
        <taxon>Hypocreomycetidae</taxon>
        <taxon>Hypocreales</taxon>
        <taxon>Ophiocordycipitaceae</taxon>
        <taxon>Purpureocillium</taxon>
    </lineage>
</organism>
<sequence length="593" mass="63764">MTRRQWLGLGEGGGRMDVKGQRVRGPLHGTSYDTATLPLSTSASGEAKTAAVLAHVVSHHAPPKKDHPSTSPSPPRQEGGLYGEVPGAGPARVAGTLAVPAAPRGEGVGQVRRRTSGRVEVGQTTRTPPIECPGILQWAFSGMKVPAHPFSGGTVHVRYCTSSRTPVLQTGRGSLSARRSQARGNGKVATRKWLWAAPAPAAILVPKCGAVRVLLGAMEQYFPLPTHLTRASHQHGPRYEVPDTLAQRHGRYQWIPSASQKPGRRLEESGLHRTHSFSSLLINDTSPRLARLDRSKRLLLHCRWQPRTPRDRTAMPGQRRQAGGRGQRFSIPAVPGARYSILYSILIPNDPRIVITTSAELRLCPRKPQRITKYRLGTRPKGEAGVAQAPARGSLRWPGTSRPGCILGVGGVAGRGFQKPRPAARGTCSGGEGRPQVVFRSPGLLPAGTCSGGEGRPQVGTLGVLQRAVRRILRPRCSLQGHPGTVDRREAPIAPHQAASCQVEPGLVPRERRPPAPHTHGDADTPRRAPVSAVDDGTAIRGSAEFSWHVPWCFSRARIHHPLGPGPRCRSIGVDASLIGAPSHPHPPWKSWV</sequence>
<dbReference type="EMBL" id="LCWV01000001">
    <property type="protein sequence ID" value="PWI76756.1"/>
    <property type="molecule type" value="Genomic_DNA"/>
</dbReference>
<accession>A0A2U3EQH6</accession>
<protein>
    <submittedName>
        <fullName evidence="2">Uncharacterized protein</fullName>
    </submittedName>
</protein>
<dbReference type="Proteomes" id="UP000245956">
    <property type="component" value="Unassembled WGS sequence"/>
</dbReference>
<evidence type="ECO:0000256" key="1">
    <source>
        <dbReference type="SAM" id="MobiDB-lite"/>
    </source>
</evidence>
<feature type="compositionally biased region" description="Basic and acidic residues" evidence="1">
    <location>
        <begin position="509"/>
        <end position="527"/>
    </location>
</feature>
<proteinExistence type="predicted"/>
<evidence type="ECO:0000313" key="2">
    <source>
        <dbReference type="EMBL" id="PWI76756.1"/>
    </source>
</evidence>
<feature type="region of interest" description="Disordered" evidence="1">
    <location>
        <begin position="1"/>
        <end position="32"/>
    </location>
</feature>
<dbReference type="AlphaFoldDB" id="A0A2U3EQH6"/>
<reference evidence="2 3" key="1">
    <citation type="journal article" date="2016" name="Front. Microbiol.">
        <title>Genome and transcriptome sequences reveal the specific parasitism of the nematophagous Purpureocillium lilacinum 36-1.</title>
        <authorList>
            <person name="Xie J."/>
            <person name="Li S."/>
            <person name="Mo C."/>
            <person name="Xiao X."/>
            <person name="Peng D."/>
            <person name="Wang G."/>
            <person name="Xiao Y."/>
        </authorList>
    </citation>
    <scope>NUCLEOTIDE SEQUENCE [LARGE SCALE GENOMIC DNA]</scope>
    <source>
        <strain evidence="2 3">36-1</strain>
    </source>
</reference>
<evidence type="ECO:0000313" key="3">
    <source>
        <dbReference type="Proteomes" id="UP000245956"/>
    </source>
</evidence>
<comment type="caution">
    <text evidence="2">The sequence shown here is derived from an EMBL/GenBank/DDBJ whole genome shotgun (WGS) entry which is preliminary data.</text>
</comment>
<feature type="region of interest" description="Disordered" evidence="1">
    <location>
        <begin position="308"/>
        <end position="329"/>
    </location>
</feature>
<gene>
    <name evidence="2" type="ORF">PCL_03950</name>
</gene>
<name>A0A2U3EQH6_PURLI</name>